<gene>
    <name evidence="2" type="ORF">G6F51_009133</name>
</gene>
<dbReference type="OrthoDB" id="2251806at2759"/>
<accession>A0A9P7C804</accession>
<evidence type="ECO:0000256" key="1">
    <source>
        <dbReference type="SAM" id="MobiDB-lite"/>
    </source>
</evidence>
<organism evidence="2 3">
    <name type="scientific">Rhizopus oryzae</name>
    <name type="common">Mucormycosis agent</name>
    <name type="synonym">Rhizopus arrhizus var. delemar</name>
    <dbReference type="NCBI Taxonomy" id="64495"/>
    <lineage>
        <taxon>Eukaryota</taxon>
        <taxon>Fungi</taxon>
        <taxon>Fungi incertae sedis</taxon>
        <taxon>Mucoromycota</taxon>
        <taxon>Mucoromycotina</taxon>
        <taxon>Mucoromycetes</taxon>
        <taxon>Mucorales</taxon>
        <taxon>Mucorineae</taxon>
        <taxon>Rhizopodaceae</taxon>
        <taxon>Rhizopus</taxon>
    </lineage>
</organism>
<feature type="region of interest" description="Disordered" evidence="1">
    <location>
        <begin position="111"/>
        <end position="133"/>
    </location>
</feature>
<dbReference type="AlphaFoldDB" id="A0A9P7C804"/>
<evidence type="ECO:0000313" key="3">
    <source>
        <dbReference type="Proteomes" id="UP000717996"/>
    </source>
</evidence>
<proteinExistence type="predicted"/>
<name>A0A9P7C804_RHIOR</name>
<evidence type="ECO:0000313" key="2">
    <source>
        <dbReference type="EMBL" id="KAG1539451.1"/>
    </source>
</evidence>
<dbReference type="EMBL" id="JAANIT010001617">
    <property type="protein sequence ID" value="KAG1539451.1"/>
    <property type="molecule type" value="Genomic_DNA"/>
</dbReference>
<reference evidence="2" key="1">
    <citation type="journal article" date="2020" name="Microb. Genom.">
        <title>Genetic diversity of clinical and environmental Mucorales isolates obtained from an investigation of mucormycosis cases among solid organ transplant recipients.</title>
        <authorList>
            <person name="Nguyen M.H."/>
            <person name="Kaul D."/>
            <person name="Muto C."/>
            <person name="Cheng S.J."/>
            <person name="Richter R.A."/>
            <person name="Bruno V.M."/>
            <person name="Liu G."/>
            <person name="Beyhan S."/>
            <person name="Sundermann A.J."/>
            <person name="Mounaud S."/>
            <person name="Pasculle A.W."/>
            <person name="Nierman W.C."/>
            <person name="Driscoll E."/>
            <person name="Cumbie R."/>
            <person name="Clancy C.J."/>
            <person name="Dupont C.L."/>
        </authorList>
    </citation>
    <scope>NUCLEOTIDE SEQUENCE</scope>
    <source>
        <strain evidence="2">GL16</strain>
    </source>
</reference>
<dbReference type="Proteomes" id="UP000717996">
    <property type="component" value="Unassembled WGS sequence"/>
</dbReference>
<sequence>MERQLLRLLKYRTLVKSEDIVDVYNGFKLFELSLLIRQNGYLPEADDAYFTTQKSQQYNVKPLFLSPVQNISTLNQVCDHEDDLVYATISDNHNVNDNRLSLIMATSLSSNSLSSSSSDETLAQDSSDSIDETKDKNTSFLYKAFDDSDYINGSLYCVNNLSEKCEISEKTMMKVLGENSNV</sequence>
<comment type="caution">
    <text evidence="2">The sequence shown here is derived from an EMBL/GenBank/DDBJ whole genome shotgun (WGS) entry which is preliminary data.</text>
</comment>
<protein>
    <submittedName>
        <fullName evidence="2">Uncharacterized protein</fullName>
    </submittedName>
</protein>